<feature type="compositionally biased region" description="Polar residues" evidence="1">
    <location>
        <begin position="139"/>
        <end position="169"/>
    </location>
</feature>
<proteinExistence type="predicted"/>
<feature type="compositionally biased region" description="Basic and acidic residues" evidence="1">
    <location>
        <begin position="127"/>
        <end position="137"/>
    </location>
</feature>
<dbReference type="OMA" id="WFILVDE"/>
<dbReference type="EMBL" id="CM004467">
    <property type="protein sequence ID" value="OCT97005.1"/>
    <property type="molecule type" value="Genomic_DNA"/>
</dbReference>
<evidence type="ECO:0000256" key="1">
    <source>
        <dbReference type="SAM" id="MobiDB-lite"/>
    </source>
</evidence>
<organism evidence="2 3">
    <name type="scientific">Xenopus laevis</name>
    <name type="common">African clawed frog</name>
    <dbReference type="NCBI Taxonomy" id="8355"/>
    <lineage>
        <taxon>Eukaryota</taxon>
        <taxon>Metazoa</taxon>
        <taxon>Chordata</taxon>
        <taxon>Craniata</taxon>
        <taxon>Vertebrata</taxon>
        <taxon>Euteleostomi</taxon>
        <taxon>Amphibia</taxon>
        <taxon>Batrachia</taxon>
        <taxon>Anura</taxon>
        <taxon>Pipoidea</taxon>
        <taxon>Pipidae</taxon>
        <taxon>Xenopodinae</taxon>
        <taxon>Xenopus</taxon>
        <taxon>Xenopus</taxon>
    </lineage>
</organism>
<evidence type="ECO:0008006" key="4">
    <source>
        <dbReference type="Google" id="ProtNLM"/>
    </source>
</evidence>
<reference evidence="3" key="1">
    <citation type="journal article" date="2016" name="Nature">
        <title>Genome evolution in the allotetraploid frog Xenopus laevis.</title>
        <authorList>
            <person name="Session A.M."/>
            <person name="Uno Y."/>
            <person name="Kwon T."/>
            <person name="Chapman J.A."/>
            <person name="Toyoda A."/>
            <person name="Takahashi S."/>
            <person name="Fukui A."/>
            <person name="Hikosaka A."/>
            <person name="Suzuki A."/>
            <person name="Kondo M."/>
            <person name="van Heeringen S.J."/>
            <person name="Quigley I."/>
            <person name="Heinz S."/>
            <person name="Ogino H."/>
            <person name="Ochi H."/>
            <person name="Hellsten U."/>
            <person name="Lyons J.B."/>
            <person name="Simakov O."/>
            <person name="Putnam N."/>
            <person name="Stites J."/>
            <person name="Kuroki Y."/>
            <person name="Tanaka T."/>
            <person name="Michiue T."/>
            <person name="Watanabe M."/>
            <person name="Bogdanovic O."/>
            <person name="Lister R."/>
            <person name="Georgiou G."/>
            <person name="Paranjpe S.S."/>
            <person name="van Kruijsbergen I."/>
            <person name="Shu S."/>
            <person name="Carlson J."/>
            <person name="Kinoshita T."/>
            <person name="Ohta Y."/>
            <person name="Mawaribuchi S."/>
            <person name="Jenkins J."/>
            <person name="Grimwood J."/>
            <person name="Schmutz J."/>
            <person name="Mitros T."/>
            <person name="Mozaffari S.V."/>
            <person name="Suzuki Y."/>
            <person name="Haramoto Y."/>
            <person name="Yamamoto T.S."/>
            <person name="Takagi C."/>
            <person name="Heald R."/>
            <person name="Miller K."/>
            <person name="Haudenschild C."/>
            <person name="Kitzman J."/>
            <person name="Nakayama T."/>
            <person name="Izutsu Y."/>
            <person name="Robert J."/>
            <person name="Fortriede J."/>
            <person name="Burns K."/>
            <person name="Lotay V."/>
            <person name="Karimi K."/>
            <person name="Yasuoka Y."/>
            <person name="Dichmann D.S."/>
            <person name="Flajnik M.F."/>
            <person name="Houston D.W."/>
            <person name="Shendure J."/>
            <person name="DuPasquier L."/>
            <person name="Vize P.D."/>
            <person name="Zorn A.M."/>
            <person name="Ito M."/>
            <person name="Marcotte E.M."/>
            <person name="Wallingford J.B."/>
            <person name="Ito Y."/>
            <person name="Asashima M."/>
            <person name="Ueno N."/>
            <person name="Matsuda Y."/>
            <person name="Veenstra G.J."/>
            <person name="Fujiyama A."/>
            <person name="Harland R.M."/>
            <person name="Taira M."/>
            <person name="Rokhsar D.S."/>
        </authorList>
    </citation>
    <scope>NUCLEOTIDE SEQUENCE [LARGE SCALE GENOMIC DNA]</scope>
    <source>
        <strain evidence="3">J</strain>
    </source>
</reference>
<dbReference type="Proteomes" id="UP000694892">
    <property type="component" value="Chromosome 1S"/>
</dbReference>
<gene>
    <name evidence="2" type="ORF">XELAEV_18009226mg</name>
</gene>
<feature type="compositionally biased region" description="Basic and acidic residues" evidence="1">
    <location>
        <begin position="63"/>
        <end position="74"/>
    </location>
</feature>
<feature type="compositionally biased region" description="Acidic residues" evidence="1">
    <location>
        <begin position="99"/>
        <end position="126"/>
    </location>
</feature>
<protein>
    <recommendedName>
        <fullName evidence="4">F-box/WD repeat-containing protein 7</fullName>
    </recommendedName>
</protein>
<evidence type="ECO:0000313" key="3">
    <source>
        <dbReference type="Proteomes" id="UP000694892"/>
    </source>
</evidence>
<sequence>MNQELLSVGSKRRRTGGSVRGNASSSQADEEQMNRVVEEEEQQQEEHIVLNGEIDGDAPGSLERNEPHQEHLEENNNSCTIADQESADQPGEHELSHQDEDEDEEACDAEDEEEMDQDSDDFEQSDDSSREEEHRNGNDIPNSNSMVDMPINQQSICFNPKSKVSANVP</sequence>
<name>A0A974DT58_XENLA</name>
<accession>A0A974DT58</accession>
<feature type="non-terminal residue" evidence="2">
    <location>
        <position position="169"/>
    </location>
</feature>
<feature type="region of interest" description="Disordered" evidence="1">
    <location>
        <begin position="1"/>
        <end position="169"/>
    </location>
</feature>
<dbReference type="AlphaFoldDB" id="A0A974DT58"/>
<evidence type="ECO:0000313" key="2">
    <source>
        <dbReference type="EMBL" id="OCT97005.1"/>
    </source>
</evidence>